<evidence type="ECO:0000313" key="2">
    <source>
        <dbReference type="Proteomes" id="UP000663836"/>
    </source>
</evidence>
<feature type="non-terminal residue" evidence="1">
    <location>
        <position position="10"/>
    </location>
</feature>
<comment type="caution">
    <text evidence="1">The sequence shown here is derived from an EMBL/GenBank/DDBJ whole genome shotgun (WGS) entry which is preliminary data.</text>
</comment>
<dbReference type="Proteomes" id="UP000663836">
    <property type="component" value="Unassembled WGS sequence"/>
</dbReference>
<name>A0A819IYI4_9BILA</name>
<sequence>MALDKRVLAI</sequence>
<dbReference type="EMBL" id="CAJOBD010002987">
    <property type="protein sequence ID" value="CAF3921415.1"/>
    <property type="molecule type" value="Genomic_DNA"/>
</dbReference>
<proteinExistence type="predicted"/>
<accession>A0A819IYI4</accession>
<protein>
    <submittedName>
        <fullName evidence="1">Uncharacterized protein</fullName>
    </submittedName>
</protein>
<gene>
    <name evidence="1" type="ORF">JBS370_LOCUS21943</name>
</gene>
<evidence type="ECO:0000313" key="1">
    <source>
        <dbReference type="EMBL" id="CAF3921415.1"/>
    </source>
</evidence>
<reference evidence="1" key="1">
    <citation type="submission" date="2021-02" db="EMBL/GenBank/DDBJ databases">
        <authorList>
            <person name="Nowell W R."/>
        </authorList>
    </citation>
    <scope>NUCLEOTIDE SEQUENCE</scope>
</reference>
<organism evidence="1 2">
    <name type="scientific">Rotaria sordida</name>
    <dbReference type="NCBI Taxonomy" id="392033"/>
    <lineage>
        <taxon>Eukaryota</taxon>
        <taxon>Metazoa</taxon>
        <taxon>Spiralia</taxon>
        <taxon>Gnathifera</taxon>
        <taxon>Rotifera</taxon>
        <taxon>Eurotatoria</taxon>
        <taxon>Bdelloidea</taxon>
        <taxon>Philodinida</taxon>
        <taxon>Philodinidae</taxon>
        <taxon>Rotaria</taxon>
    </lineage>
</organism>